<protein>
    <submittedName>
        <fullName evidence="1">Uncharacterized protein</fullName>
    </submittedName>
</protein>
<dbReference type="AlphaFoldDB" id="A0A165YKD8"/>
<dbReference type="EMBL" id="KV417695">
    <property type="protein sequence ID" value="KZP09650.1"/>
    <property type="molecule type" value="Genomic_DNA"/>
</dbReference>
<evidence type="ECO:0000313" key="2">
    <source>
        <dbReference type="Proteomes" id="UP000076532"/>
    </source>
</evidence>
<sequence>MVMIEPSIINDSPATEIRETINRWLKVLDDTSEDENKPKMIVKAASPQHHSGLLLEFNSSNSANRFRDYICTDPELTEKFRPDVYISEQTHKLILRFIPCGGPFDPTNSDHLRKLEKNAGIEPYSIASMNWCHPIEKHAAN</sequence>
<dbReference type="Proteomes" id="UP000076532">
    <property type="component" value="Unassembled WGS sequence"/>
</dbReference>
<dbReference type="OrthoDB" id="3062767at2759"/>
<accession>A0A165YKD8</accession>
<evidence type="ECO:0000313" key="1">
    <source>
        <dbReference type="EMBL" id="KZP09650.1"/>
    </source>
</evidence>
<reference evidence="1 2" key="1">
    <citation type="journal article" date="2016" name="Mol. Biol. Evol.">
        <title>Comparative Genomics of Early-Diverging Mushroom-Forming Fungi Provides Insights into the Origins of Lignocellulose Decay Capabilities.</title>
        <authorList>
            <person name="Nagy L.G."/>
            <person name="Riley R."/>
            <person name="Tritt A."/>
            <person name="Adam C."/>
            <person name="Daum C."/>
            <person name="Floudas D."/>
            <person name="Sun H."/>
            <person name="Yadav J.S."/>
            <person name="Pangilinan J."/>
            <person name="Larsson K.H."/>
            <person name="Matsuura K."/>
            <person name="Barry K."/>
            <person name="Labutti K."/>
            <person name="Kuo R."/>
            <person name="Ohm R.A."/>
            <person name="Bhattacharya S.S."/>
            <person name="Shirouzu T."/>
            <person name="Yoshinaga Y."/>
            <person name="Martin F.M."/>
            <person name="Grigoriev I.V."/>
            <person name="Hibbett D.S."/>
        </authorList>
    </citation>
    <scope>NUCLEOTIDE SEQUENCE [LARGE SCALE GENOMIC DNA]</scope>
    <source>
        <strain evidence="1 2">CBS 109695</strain>
    </source>
</reference>
<proteinExistence type="predicted"/>
<keyword evidence="2" id="KW-1185">Reference proteome</keyword>
<name>A0A165YKD8_9AGAM</name>
<organism evidence="1 2">
    <name type="scientific">Athelia psychrophila</name>
    <dbReference type="NCBI Taxonomy" id="1759441"/>
    <lineage>
        <taxon>Eukaryota</taxon>
        <taxon>Fungi</taxon>
        <taxon>Dikarya</taxon>
        <taxon>Basidiomycota</taxon>
        <taxon>Agaricomycotina</taxon>
        <taxon>Agaricomycetes</taxon>
        <taxon>Agaricomycetidae</taxon>
        <taxon>Atheliales</taxon>
        <taxon>Atheliaceae</taxon>
        <taxon>Athelia</taxon>
    </lineage>
</organism>
<gene>
    <name evidence="1" type="ORF">FIBSPDRAFT_963774</name>
</gene>